<dbReference type="InterPro" id="IPR018305">
    <property type="entry name" value="Ribosomal_m50"/>
</dbReference>
<keyword evidence="3" id="KW-0689">Ribosomal protein</keyword>
<organism evidence="7 8">
    <name type="scientific">Umbelopsis vinacea</name>
    <dbReference type="NCBI Taxonomy" id="44442"/>
    <lineage>
        <taxon>Eukaryota</taxon>
        <taxon>Fungi</taxon>
        <taxon>Fungi incertae sedis</taxon>
        <taxon>Mucoromycota</taxon>
        <taxon>Mucoromycotina</taxon>
        <taxon>Umbelopsidomycetes</taxon>
        <taxon>Umbelopsidales</taxon>
        <taxon>Umbelopsidaceae</taxon>
        <taxon>Umbelopsis</taxon>
    </lineage>
</organism>
<dbReference type="Proteomes" id="UP000612746">
    <property type="component" value="Unassembled WGS sequence"/>
</dbReference>
<evidence type="ECO:0000256" key="2">
    <source>
        <dbReference type="ARBA" id="ARBA00008860"/>
    </source>
</evidence>
<evidence type="ECO:0000256" key="4">
    <source>
        <dbReference type="ARBA" id="ARBA00023128"/>
    </source>
</evidence>
<dbReference type="GO" id="GO:0005840">
    <property type="term" value="C:ribosome"/>
    <property type="evidence" value="ECO:0007669"/>
    <property type="project" value="UniProtKB-KW"/>
</dbReference>
<dbReference type="AlphaFoldDB" id="A0A8H7UFG7"/>
<comment type="caution">
    <text evidence="7">The sequence shown here is derived from an EMBL/GenBank/DDBJ whole genome shotgun (WGS) entry which is preliminary data.</text>
</comment>
<evidence type="ECO:0000256" key="5">
    <source>
        <dbReference type="ARBA" id="ARBA00023274"/>
    </source>
</evidence>
<evidence type="ECO:0000313" key="7">
    <source>
        <dbReference type="EMBL" id="KAG2177399.1"/>
    </source>
</evidence>
<dbReference type="GO" id="GO:1990904">
    <property type="term" value="C:ribonucleoprotein complex"/>
    <property type="evidence" value="ECO:0007669"/>
    <property type="project" value="UniProtKB-KW"/>
</dbReference>
<comment type="similarity">
    <text evidence="2">Belongs to the mitochondrion-specific ribosomal protein mL50 family.</text>
</comment>
<dbReference type="OrthoDB" id="6220758at2759"/>
<dbReference type="GO" id="GO:0005739">
    <property type="term" value="C:mitochondrion"/>
    <property type="evidence" value="ECO:0007669"/>
    <property type="project" value="UniProtKB-SubCell"/>
</dbReference>
<dbReference type="Pfam" id="PF10501">
    <property type="entry name" value="Ribosomal_L50"/>
    <property type="match status" value="1"/>
</dbReference>
<evidence type="ECO:0000256" key="6">
    <source>
        <dbReference type="ARBA" id="ARBA00035183"/>
    </source>
</evidence>
<evidence type="ECO:0000256" key="3">
    <source>
        <dbReference type="ARBA" id="ARBA00022980"/>
    </source>
</evidence>
<evidence type="ECO:0000313" key="8">
    <source>
        <dbReference type="Proteomes" id="UP000612746"/>
    </source>
</evidence>
<keyword evidence="8" id="KW-1185">Reference proteome</keyword>
<evidence type="ECO:0000256" key="1">
    <source>
        <dbReference type="ARBA" id="ARBA00004173"/>
    </source>
</evidence>
<dbReference type="EMBL" id="JAEPRA010000012">
    <property type="protein sequence ID" value="KAG2177399.1"/>
    <property type="molecule type" value="Genomic_DNA"/>
</dbReference>
<keyword evidence="5" id="KW-0687">Ribonucleoprotein</keyword>
<keyword evidence="4" id="KW-0496">Mitochondrion</keyword>
<name>A0A8H7UFG7_9FUNG</name>
<gene>
    <name evidence="7" type="ORF">INT44_007910</name>
</gene>
<accession>A0A8H7UFG7</accession>
<protein>
    <recommendedName>
        <fullName evidence="6">Large ribosomal subunit protein mL50</fullName>
    </recommendedName>
</protein>
<proteinExistence type="inferred from homology"/>
<comment type="subcellular location">
    <subcellularLocation>
        <location evidence="1">Mitochondrion</location>
    </subcellularLocation>
</comment>
<sequence length="198" mass="22644">MLRSSVPFVRAYPLLRTRYTAALHTSAVWRMEKSAAVNAWNPFAKKQQEEQKPDQQLQNAVDKIDLNFNVEYEDKEELPSWKSKVLMNDAEEVEKTLKEIVQKHAKDINESSWSEISLADTTLKFNIIKDAIIETGKDVPSAELNNITTVSDALAFFSRKAVSLDDKRGVVQRFFEEDVEEVPSNLAFKKLEKHDAQA</sequence>
<reference evidence="7" key="1">
    <citation type="submission" date="2020-12" db="EMBL/GenBank/DDBJ databases">
        <title>Metabolic potential, ecology and presence of endohyphal bacteria is reflected in genomic diversity of Mucoromycotina.</title>
        <authorList>
            <person name="Muszewska A."/>
            <person name="Okrasinska A."/>
            <person name="Steczkiewicz K."/>
            <person name="Drgas O."/>
            <person name="Orlowska M."/>
            <person name="Perlinska-Lenart U."/>
            <person name="Aleksandrzak-Piekarczyk T."/>
            <person name="Szatraj K."/>
            <person name="Zielenkiewicz U."/>
            <person name="Pilsyk S."/>
            <person name="Malc E."/>
            <person name="Mieczkowski P."/>
            <person name="Kruszewska J.S."/>
            <person name="Biernat P."/>
            <person name="Pawlowska J."/>
        </authorList>
    </citation>
    <scope>NUCLEOTIDE SEQUENCE</scope>
    <source>
        <strain evidence="7">WA0000051536</strain>
    </source>
</reference>